<feature type="transmembrane region" description="Helical" evidence="2">
    <location>
        <begin position="145"/>
        <end position="170"/>
    </location>
</feature>
<keyword evidence="2" id="KW-0812">Transmembrane</keyword>
<evidence type="ECO:0000256" key="1">
    <source>
        <dbReference type="SAM" id="MobiDB-lite"/>
    </source>
</evidence>
<feature type="transmembrane region" description="Helical" evidence="2">
    <location>
        <begin position="35"/>
        <end position="56"/>
    </location>
</feature>
<feature type="transmembrane region" description="Helical" evidence="2">
    <location>
        <begin position="76"/>
        <end position="100"/>
    </location>
</feature>
<dbReference type="EMBL" id="CAJNOR010002600">
    <property type="protein sequence ID" value="CAF1316724.1"/>
    <property type="molecule type" value="Genomic_DNA"/>
</dbReference>
<proteinExistence type="predicted"/>
<dbReference type="EMBL" id="CAJNOJ010000094">
    <property type="protein sequence ID" value="CAF1093382.1"/>
    <property type="molecule type" value="Genomic_DNA"/>
</dbReference>
<sequence>MSYATTNEKAPISPMQSSQPMGFNDNREIRRTRTILIVVLVIQLILSIIYLIQQSVYLTRYNNMSYDMRDHTSGTLYTAGVIGGVISIVYVILFLIFVTLHLRIPILVVTWLGVIQLIFIGAVLVITVLTILASTITTTYIVGGFVASIIIIVVVGISSILVILSVFFGFKLSKLLKAQENYQMV</sequence>
<reference evidence="3" key="1">
    <citation type="submission" date="2021-02" db="EMBL/GenBank/DDBJ databases">
        <authorList>
            <person name="Nowell W R."/>
        </authorList>
    </citation>
    <scope>NUCLEOTIDE SEQUENCE</scope>
</reference>
<evidence type="ECO:0000313" key="3">
    <source>
        <dbReference type="EMBL" id="CAF1093382.1"/>
    </source>
</evidence>
<feature type="transmembrane region" description="Helical" evidence="2">
    <location>
        <begin position="107"/>
        <end position="133"/>
    </location>
</feature>
<accession>A0A814NI90</accession>
<keyword evidence="2" id="KW-0472">Membrane</keyword>
<gene>
    <name evidence="3" type="ORF">EDS130_LOCUS19603</name>
    <name evidence="4" type="ORF">XAT740_LOCUS29683</name>
</gene>
<dbReference type="OrthoDB" id="10110035at2759"/>
<dbReference type="Proteomes" id="UP000663852">
    <property type="component" value="Unassembled WGS sequence"/>
</dbReference>
<keyword evidence="5" id="KW-1185">Reference proteome</keyword>
<feature type="region of interest" description="Disordered" evidence="1">
    <location>
        <begin position="1"/>
        <end position="20"/>
    </location>
</feature>
<evidence type="ECO:0000313" key="6">
    <source>
        <dbReference type="Proteomes" id="UP000663852"/>
    </source>
</evidence>
<evidence type="ECO:0000313" key="5">
    <source>
        <dbReference type="Proteomes" id="UP000663828"/>
    </source>
</evidence>
<dbReference type="Proteomes" id="UP000663828">
    <property type="component" value="Unassembled WGS sequence"/>
</dbReference>
<comment type="caution">
    <text evidence="3">The sequence shown here is derived from an EMBL/GenBank/DDBJ whole genome shotgun (WGS) entry which is preliminary data.</text>
</comment>
<keyword evidence="2" id="KW-1133">Transmembrane helix</keyword>
<organism evidence="3 6">
    <name type="scientific">Adineta ricciae</name>
    <name type="common">Rotifer</name>
    <dbReference type="NCBI Taxonomy" id="249248"/>
    <lineage>
        <taxon>Eukaryota</taxon>
        <taxon>Metazoa</taxon>
        <taxon>Spiralia</taxon>
        <taxon>Gnathifera</taxon>
        <taxon>Rotifera</taxon>
        <taxon>Eurotatoria</taxon>
        <taxon>Bdelloidea</taxon>
        <taxon>Adinetida</taxon>
        <taxon>Adinetidae</taxon>
        <taxon>Adineta</taxon>
    </lineage>
</organism>
<evidence type="ECO:0000256" key="2">
    <source>
        <dbReference type="SAM" id="Phobius"/>
    </source>
</evidence>
<evidence type="ECO:0000313" key="4">
    <source>
        <dbReference type="EMBL" id="CAF1316724.1"/>
    </source>
</evidence>
<protein>
    <submittedName>
        <fullName evidence="3">Uncharacterized protein</fullName>
    </submittedName>
</protein>
<dbReference type="AlphaFoldDB" id="A0A814NI90"/>
<name>A0A814NI90_ADIRI</name>